<organism evidence="1 3">
    <name type="scientific">Adineta steineri</name>
    <dbReference type="NCBI Taxonomy" id="433720"/>
    <lineage>
        <taxon>Eukaryota</taxon>
        <taxon>Metazoa</taxon>
        <taxon>Spiralia</taxon>
        <taxon>Gnathifera</taxon>
        <taxon>Rotifera</taxon>
        <taxon>Eurotatoria</taxon>
        <taxon>Bdelloidea</taxon>
        <taxon>Adinetida</taxon>
        <taxon>Adinetidae</taxon>
        <taxon>Adineta</taxon>
    </lineage>
</organism>
<name>A0A814F733_9BILA</name>
<proteinExistence type="predicted"/>
<dbReference type="Gene3D" id="3.40.50.11350">
    <property type="match status" value="1"/>
</dbReference>
<sequence>MPFQKKISTVNRQKQETSKRNTLDLINCTISNNDSYSYSYPESQHLQTNFIVFSNDTYPYPGLRHLRTNFKCQIVIAQRLNKTMVFPKTVGIPKYHSQSFLYPNQKKFIEIPTESIINIKLLSSYFDIVSYDDVIINHNNSGICSFDSLPLVQKYRYCCWQELCSYNPPQFSTKYSMKHIEDNFHRHQQPIYLHKLAHKLISKIKPDFYIAIHIRRGDQLKKPRFQNKLDSCTRPSWIREKLNSYGILNGSIYLATNEYKPNFFHSLSQWYTIYTIQNFSMYINETTKQNPYALVIIDEIIYSNAKVRFSTFIEPYTNLSFCPFGRAGLPKQNGTSNLVKHVLSKILAKILGTDK</sequence>
<dbReference type="PANTHER" id="PTHR31469:SF8">
    <property type="entry name" value="OS07G0641000 PROTEIN"/>
    <property type="match status" value="1"/>
</dbReference>
<evidence type="ECO:0000313" key="3">
    <source>
        <dbReference type="Proteomes" id="UP000663832"/>
    </source>
</evidence>
<dbReference type="PANTHER" id="PTHR31469">
    <property type="entry name" value="OS07G0633600 PROTEIN"/>
    <property type="match status" value="1"/>
</dbReference>
<reference evidence="1" key="1">
    <citation type="submission" date="2021-02" db="EMBL/GenBank/DDBJ databases">
        <authorList>
            <person name="Nowell W R."/>
        </authorList>
    </citation>
    <scope>NUCLEOTIDE SEQUENCE</scope>
</reference>
<accession>A0A814F733</accession>
<comment type="caution">
    <text evidence="1">The sequence shown here is derived from an EMBL/GenBank/DDBJ whole genome shotgun (WGS) entry which is preliminary data.</text>
</comment>
<evidence type="ECO:0000313" key="1">
    <source>
        <dbReference type="EMBL" id="CAF0979170.1"/>
    </source>
</evidence>
<evidence type="ECO:0000313" key="2">
    <source>
        <dbReference type="EMBL" id="CAF1196026.1"/>
    </source>
</evidence>
<dbReference type="EMBL" id="CAJNOM010000071">
    <property type="protein sequence ID" value="CAF0979170.1"/>
    <property type="molecule type" value="Genomic_DNA"/>
</dbReference>
<dbReference type="Proteomes" id="UP000663832">
    <property type="component" value="Unassembled WGS sequence"/>
</dbReference>
<dbReference type="OrthoDB" id="1903705at2759"/>
<dbReference type="EMBL" id="CAJNOI010000226">
    <property type="protein sequence ID" value="CAF1196026.1"/>
    <property type="molecule type" value="Genomic_DNA"/>
</dbReference>
<gene>
    <name evidence="2" type="ORF">BJG266_LOCUS26617</name>
    <name evidence="1" type="ORF">QVE165_LOCUS13763</name>
</gene>
<dbReference type="Proteomes" id="UP000663877">
    <property type="component" value="Unassembled WGS sequence"/>
</dbReference>
<dbReference type="AlphaFoldDB" id="A0A814F733"/>
<protein>
    <submittedName>
        <fullName evidence="1">Uncharacterized protein</fullName>
    </submittedName>
</protein>
<keyword evidence="3" id="KW-1185">Reference proteome</keyword>